<evidence type="ECO:0000313" key="3">
    <source>
        <dbReference type="EMBL" id="SHO52229.1"/>
    </source>
</evidence>
<feature type="transmembrane region" description="Helical" evidence="1">
    <location>
        <begin position="9"/>
        <end position="30"/>
    </location>
</feature>
<dbReference type="RefSeq" id="WP_073615847.1">
    <property type="nucleotide sequence ID" value="NZ_FRFE01000033.1"/>
</dbReference>
<dbReference type="EMBL" id="FRFE01000033">
    <property type="protein sequence ID" value="SHO52229.1"/>
    <property type="molecule type" value="Genomic_DNA"/>
</dbReference>
<dbReference type="InterPro" id="IPR037522">
    <property type="entry name" value="HD_GYP_dom"/>
</dbReference>
<sequence length="300" mass="34157">MRKNWKKYLAFITMLSVVPIIRELFFGVISHHHTPFASTEDILHTGLEVLFMFLMACMFLVLSYFHNLKTSREIQLTQTVSIEALACLAEYRDAETSQHLQRIRKFVEILTRAMLNTPQFKDYLRQRNSYLSDIANASVLHDIGKIAIPDAILLKPDSLTPEEYEAVKQQTLMGCETLGAANRYFKERIGNEGYLALAESIARSHHEKWDGSGYPDGLKGEEIPLAARITAICDVYDAVTSDRVYKKAWSHEKALAMIQESRGVHFDPHITDIFLAKSEEIRAVKNHLTWTALSMFSCAA</sequence>
<evidence type="ECO:0000259" key="2">
    <source>
        <dbReference type="PROSITE" id="PS51832"/>
    </source>
</evidence>
<dbReference type="PROSITE" id="PS51832">
    <property type="entry name" value="HD_GYP"/>
    <property type="match status" value="1"/>
</dbReference>
<evidence type="ECO:0000313" key="4">
    <source>
        <dbReference type="Proteomes" id="UP000184603"/>
    </source>
</evidence>
<feature type="domain" description="HD-GYP" evidence="2">
    <location>
        <begin position="74"/>
        <end position="290"/>
    </location>
</feature>
<dbReference type="Proteomes" id="UP000184603">
    <property type="component" value="Unassembled WGS sequence"/>
</dbReference>
<dbReference type="CDD" id="cd00077">
    <property type="entry name" value="HDc"/>
    <property type="match status" value="1"/>
</dbReference>
<gene>
    <name evidence="3" type="ORF">SAMN02745220_04439</name>
</gene>
<dbReference type="InterPro" id="IPR003607">
    <property type="entry name" value="HD/PDEase_dom"/>
</dbReference>
<dbReference type="SUPFAM" id="SSF109604">
    <property type="entry name" value="HD-domain/PDEase-like"/>
    <property type="match status" value="1"/>
</dbReference>
<dbReference type="STRING" id="1121416.SAMN02745220_04439"/>
<keyword evidence="1" id="KW-0472">Membrane</keyword>
<accession>A0A1M7YI42</accession>
<organism evidence="3 4">
    <name type="scientific">Desulfopila aestuarii DSM 18488</name>
    <dbReference type="NCBI Taxonomy" id="1121416"/>
    <lineage>
        <taxon>Bacteria</taxon>
        <taxon>Pseudomonadati</taxon>
        <taxon>Thermodesulfobacteriota</taxon>
        <taxon>Desulfobulbia</taxon>
        <taxon>Desulfobulbales</taxon>
        <taxon>Desulfocapsaceae</taxon>
        <taxon>Desulfopila</taxon>
    </lineage>
</organism>
<keyword evidence="4" id="KW-1185">Reference proteome</keyword>
<keyword evidence="1" id="KW-1133">Transmembrane helix</keyword>
<reference evidence="3 4" key="1">
    <citation type="submission" date="2016-12" db="EMBL/GenBank/DDBJ databases">
        <authorList>
            <person name="Song W.-J."/>
            <person name="Kurnit D.M."/>
        </authorList>
    </citation>
    <scope>NUCLEOTIDE SEQUENCE [LARGE SCALE GENOMIC DNA]</scope>
    <source>
        <strain evidence="3 4">DSM 18488</strain>
    </source>
</reference>
<dbReference type="PANTHER" id="PTHR45228">
    <property type="entry name" value="CYCLIC DI-GMP PHOSPHODIESTERASE TM_0186-RELATED"/>
    <property type="match status" value="1"/>
</dbReference>
<proteinExistence type="predicted"/>
<dbReference type="OrthoDB" id="9764337at2"/>
<keyword evidence="1" id="KW-0812">Transmembrane</keyword>
<dbReference type="InterPro" id="IPR052020">
    <property type="entry name" value="Cyclic_di-GMP/3'3'-cGAMP_PDE"/>
</dbReference>
<evidence type="ECO:0000256" key="1">
    <source>
        <dbReference type="SAM" id="Phobius"/>
    </source>
</evidence>
<dbReference type="Pfam" id="PF13487">
    <property type="entry name" value="HD_5"/>
    <property type="match status" value="1"/>
</dbReference>
<feature type="transmembrane region" description="Helical" evidence="1">
    <location>
        <begin position="42"/>
        <end position="65"/>
    </location>
</feature>
<name>A0A1M7YI42_9BACT</name>
<dbReference type="AlphaFoldDB" id="A0A1M7YI42"/>
<dbReference type="SMART" id="SM00471">
    <property type="entry name" value="HDc"/>
    <property type="match status" value="1"/>
</dbReference>
<protein>
    <submittedName>
        <fullName evidence="3">HD domain-containing protein</fullName>
    </submittedName>
</protein>
<dbReference type="Gene3D" id="1.10.3210.10">
    <property type="entry name" value="Hypothetical protein af1432"/>
    <property type="match status" value="1"/>
</dbReference>